<dbReference type="InterPro" id="IPR013762">
    <property type="entry name" value="Integrase-like_cat_sf"/>
</dbReference>
<reference evidence="7" key="2">
    <citation type="submission" date="2020-09" db="EMBL/GenBank/DDBJ databases">
        <authorList>
            <person name="Sun Q."/>
            <person name="Zhou Y."/>
        </authorList>
    </citation>
    <scope>NUCLEOTIDE SEQUENCE</scope>
    <source>
        <strain evidence="7">CGMCC 1.15725</strain>
    </source>
</reference>
<dbReference type="InterPro" id="IPR011010">
    <property type="entry name" value="DNA_brk_join_enz"/>
</dbReference>
<evidence type="ECO:0000256" key="1">
    <source>
        <dbReference type="ARBA" id="ARBA00008857"/>
    </source>
</evidence>
<dbReference type="PROSITE" id="PS51898">
    <property type="entry name" value="TYR_RECOMBINASE"/>
    <property type="match status" value="1"/>
</dbReference>
<keyword evidence="2" id="KW-0229">DNA integration</keyword>
<evidence type="ECO:0000256" key="3">
    <source>
        <dbReference type="ARBA" id="ARBA00023125"/>
    </source>
</evidence>
<organism evidence="7 8">
    <name type="scientific">Aliidongia dinghuensis</name>
    <dbReference type="NCBI Taxonomy" id="1867774"/>
    <lineage>
        <taxon>Bacteria</taxon>
        <taxon>Pseudomonadati</taxon>
        <taxon>Pseudomonadota</taxon>
        <taxon>Alphaproteobacteria</taxon>
        <taxon>Rhodospirillales</taxon>
        <taxon>Dongiaceae</taxon>
        <taxon>Aliidongia</taxon>
    </lineage>
</organism>
<dbReference type="InterPro" id="IPR050090">
    <property type="entry name" value="Tyrosine_recombinase_XerCD"/>
</dbReference>
<accession>A0A8J2YNT5</accession>
<gene>
    <name evidence="7" type="ORF">GCM10011611_03230</name>
</gene>
<evidence type="ECO:0000256" key="2">
    <source>
        <dbReference type="ARBA" id="ARBA00022908"/>
    </source>
</evidence>
<keyword evidence="8" id="KW-1185">Reference proteome</keyword>
<dbReference type="CDD" id="cd00397">
    <property type="entry name" value="DNA_BRE_C"/>
    <property type="match status" value="1"/>
</dbReference>
<feature type="region of interest" description="Disordered" evidence="5">
    <location>
        <begin position="512"/>
        <end position="533"/>
    </location>
</feature>
<dbReference type="Gene3D" id="1.10.150.130">
    <property type="match status" value="1"/>
</dbReference>
<feature type="domain" description="Tyr recombinase" evidence="6">
    <location>
        <begin position="238"/>
        <end position="461"/>
    </location>
</feature>
<dbReference type="PANTHER" id="PTHR30349">
    <property type="entry name" value="PHAGE INTEGRASE-RELATED"/>
    <property type="match status" value="1"/>
</dbReference>
<dbReference type="SUPFAM" id="SSF56349">
    <property type="entry name" value="DNA breaking-rejoining enzymes"/>
    <property type="match status" value="1"/>
</dbReference>
<dbReference type="Gene3D" id="1.10.443.10">
    <property type="entry name" value="Intergrase catalytic core"/>
    <property type="match status" value="1"/>
</dbReference>
<evidence type="ECO:0000256" key="4">
    <source>
        <dbReference type="ARBA" id="ARBA00023172"/>
    </source>
</evidence>
<protein>
    <recommendedName>
        <fullName evidence="6">Tyr recombinase domain-containing protein</fullName>
    </recommendedName>
</protein>
<dbReference type="PANTHER" id="PTHR30349:SF41">
    <property type="entry name" value="INTEGRASE_RECOMBINASE PROTEIN MJ0367-RELATED"/>
    <property type="match status" value="1"/>
</dbReference>
<dbReference type="GO" id="GO:0003677">
    <property type="term" value="F:DNA binding"/>
    <property type="evidence" value="ECO:0007669"/>
    <property type="project" value="UniProtKB-KW"/>
</dbReference>
<keyword evidence="3" id="KW-0238">DNA-binding</keyword>
<dbReference type="GO" id="GO:0015074">
    <property type="term" value="P:DNA integration"/>
    <property type="evidence" value="ECO:0007669"/>
    <property type="project" value="UniProtKB-KW"/>
</dbReference>
<evidence type="ECO:0000256" key="5">
    <source>
        <dbReference type="SAM" id="MobiDB-lite"/>
    </source>
</evidence>
<sequence>MTTSKAIVASDFRLTLADADFFWAGERCANLPVLRWLDGTICEPVLMFFGWLARTKRKKISSMRLVAYDIRQFLAFLANRGSHWTEATDLSLAQWRESHRPAIERRKISKRQVERKLHNVFEFYRLLPRAMRFDESLRPHRVFVGPEKLLAESPFQITSKTMISPRSGEREIWSGSEHIANQGWRRTTPNPMEVEKVLTHLRSRADVISTRRNHLSAGRMHALQAEARWLMARCMAEGGCRALEVADLSIAALLESLRREGILGGRQYEPDALDELGTNSAERSRILAAIDAFEARGRKRFYVRIDGKGGKVRDAPFPAALMRDLLNIGIWTVRIEQVSLLRDRVSSTRPTQLFLSSKTKGPFEPGSIGDMMKRAFNALSIGGSGHRLRAFFATMYANDLLEETLMAHGYRFSQAVENTVLDRLAEALGHSRVTTTIRYYVDMALMKHFRLSNRDQLNAVRKLYMTIGESRQDLTLTQVKLIKNVVSALAAAESGSLLEELLAQALDDPELNPARRAAPANEEKSGPKLKLVK</sequence>
<evidence type="ECO:0000313" key="8">
    <source>
        <dbReference type="Proteomes" id="UP000646365"/>
    </source>
</evidence>
<dbReference type="EMBL" id="BMJQ01000001">
    <property type="protein sequence ID" value="GGF01004.1"/>
    <property type="molecule type" value="Genomic_DNA"/>
</dbReference>
<evidence type="ECO:0000313" key="7">
    <source>
        <dbReference type="EMBL" id="GGF01004.1"/>
    </source>
</evidence>
<name>A0A8J2YNT5_9PROT</name>
<dbReference type="RefSeq" id="WP_189041741.1">
    <property type="nucleotide sequence ID" value="NZ_BMJQ01000001.1"/>
</dbReference>
<evidence type="ECO:0000259" key="6">
    <source>
        <dbReference type="PROSITE" id="PS51898"/>
    </source>
</evidence>
<dbReference type="GO" id="GO:0006310">
    <property type="term" value="P:DNA recombination"/>
    <property type="evidence" value="ECO:0007669"/>
    <property type="project" value="UniProtKB-KW"/>
</dbReference>
<comment type="caution">
    <text evidence="7">The sequence shown here is derived from an EMBL/GenBank/DDBJ whole genome shotgun (WGS) entry which is preliminary data.</text>
</comment>
<dbReference type="Proteomes" id="UP000646365">
    <property type="component" value="Unassembled WGS sequence"/>
</dbReference>
<reference evidence="7" key="1">
    <citation type="journal article" date="2014" name="Int. J. Syst. Evol. Microbiol.">
        <title>Complete genome sequence of Corynebacterium casei LMG S-19264T (=DSM 44701T), isolated from a smear-ripened cheese.</title>
        <authorList>
            <consortium name="US DOE Joint Genome Institute (JGI-PGF)"/>
            <person name="Walter F."/>
            <person name="Albersmeier A."/>
            <person name="Kalinowski J."/>
            <person name="Ruckert C."/>
        </authorList>
    </citation>
    <scope>NUCLEOTIDE SEQUENCE</scope>
    <source>
        <strain evidence="7">CGMCC 1.15725</strain>
    </source>
</reference>
<comment type="similarity">
    <text evidence="1">Belongs to the 'phage' integrase family.</text>
</comment>
<dbReference type="InterPro" id="IPR002104">
    <property type="entry name" value="Integrase_catalytic"/>
</dbReference>
<proteinExistence type="inferred from homology"/>
<keyword evidence="4" id="KW-0233">DNA recombination</keyword>
<dbReference type="AlphaFoldDB" id="A0A8J2YNT5"/>
<dbReference type="InterPro" id="IPR010998">
    <property type="entry name" value="Integrase_recombinase_N"/>
</dbReference>